<dbReference type="SUPFAM" id="SSF69125">
    <property type="entry name" value="Nuclear receptor coactivator interlocking domain"/>
    <property type="match status" value="1"/>
</dbReference>
<dbReference type="GO" id="GO:0000123">
    <property type="term" value="C:histone acetyltransferase complex"/>
    <property type="evidence" value="ECO:0007669"/>
    <property type="project" value="InterPro"/>
</dbReference>
<dbReference type="GO" id="GO:0045944">
    <property type="term" value="P:positive regulation of transcription by RNA polymerase II"/>
    <property type="evidence" value="ECO:0007669"/>
    <property type="project" value="TreeGrafter"/>
</dbReference>
<evidence type="ECO:0000256" key="6">
    <source>
        <dbReference type="ARBA" id="ARBA00022771"/>
    </source>
</evidence>
<feature type="region of interest" description="Disordered" evidence="12">
    <location>
        <begin position="113"/>
        <end position="158"/>
    </location>
</feature>
<dbReference type="EC" id="2.3.1.48" evidence="2"/>
<dbReference type="Gene3D" id="1.20.1020.10">
    <property type="entry name" value="TAZ domain"/>
    <property type="match status" value="1"/>
</dbReference>
<comment type="subcellular location">
    <subcellularLocation>
        <location evidence="1">Nucleus</location>
    </subcellularLocation>
</comment>
<dbReference type="InterPro" id="IPR014744">
    <property type="entry name" value="Nuc_rcpt_coact_CREBbp"/>
</dbReference>
<evidence type="ECO:0000256" key="3">
    <source>
        <dbReference type="ARBA" id="ARBA00022679"/>
    </source>
</evidence>
<evidence type="ECO:0000256" key="12">
    <source>
        <dbReference type="SAM" id="MobiDB-lite"/>
    </source>
</evidence>
<evidence type="ECO:0000256" key="4">
    <source>
        <dbReference type="ARBA" id="ARBA00022723"/>
    </source>
</evidence>
<feature type="region of interest" description="Disordered" evidence="12">
    <location>
        <begin position="1"/>
        <end position="22"/>
    </location>
</feature>
<dbReference type="GO" id="GO:0008270">
    <property type="term" value="F:zinc ion binding"/>
    <property type="evidence" value="ECO:0007669"/>
    <property type="project" value="UniProtKB-KW"/>
</dbReference>
<gene>
    <name evidence="14" type="ORF">HJG60_009055</name>
</gene>
<name>A0A833YLW7_9CHIR</name>
<keyword evidence="8" id="KW-0805">Transcription regulation</keyword>
<keyword evidence="3" id="KW-0808">Transferase</keyword>
<dbReference type="InterPro" id="IPR009110">
    <property type="entry name" value="Nuc_rcpt_coact"/>
</dbReference>
<keyword evidence="6 11" id="KW-0863">Zinc-finger</keyword>
<feature type="compositionally biased region" description="Low complexity" evidence="12">
    <location>
        <begin position="234"/>
        <end position="256"/>
    </location>
</feature>
<evidence type="ECO:0000313" key="15">
    <source>
        <dbReference type="Proteomes" id="UP000664940"/>
    </source>
</evidence>
<dbReference type="PROSITE" id="PS50134">
    <property type="entry name" value="ZF_TAZ"/>
    <property type="match status" value="1"/>
</dbReference>
<feature type="region of interest" description="Disordered" evidence="12">
    <location>
        <begin position="234"/>
        <end position="287"/>
    </location>
</feature>
<dbReference type="SMART" id="SM00551">
    <property type="entry name" value="ZnF_TAZ"/>
    <property type="match status" value="1"/>
</dbReference>
<keyword evidence="10" id="KW-0539">Nucleus</keyword>
<dbReference type="GO" id="GO:0031490">
    <property type="term" value="F:chromatin DNA binding"/>
    <property type="evidence" value="ECO:0007669"/>
    <property type="project" value="TreeGrafter"/>
</dbReference>
<evidence type="ECO:0000256" key="5">
    <source>
        <dbReference type="ARBA" id="ARBA00022737"/>
    </source>
</evidence>
<evidence type="ECO:0000256" key="10">
    <source>
        <dbReference type="ARBA" id="ARBA00023242"/>
    </source>
</evidence>
<dbReference type="PANTHER" id="PTHR13808:SF29">
    <property type="entry name" value="HISTONE ACETYLTRANSFERASE P300"/>
    <property type="match status" value="1"/>
</dbReference>
<feature type="compositionally biased region" description="Polar residues" evidence="12">
    <location>
        <begin position="561"/>
        <end position="570"/>
    </location>
</feature>
<dbReference type="GO" id="GO:0004402">
    <property type="term" value="F:histone acetyltransferase activity"/>
    <property type="evidence" value="ECO:0007669"/>
    <property type="project" value="InterPro"/>
</dbReference>
<dbReference type="PANTHER" id="PTHR13808">
    <property type="entry name" value="CBP/P300-RELATED"/>
    <property type="match status" value="1"/>
</dbReference>
<protein>
    <recommendedName>
        <fullName evidence="2">histone acetyltransferase</fullName>
        <ecNumber evidence="2">2.3.1.48</ecNumber>
    </recommendedName>
</protein>
<reference evidence="14 15" key="1">
    <citation type="journal article" date="2020" name="Nature">
        <title>Six reference-quality genomes reveal evolution of bat adaptations.</title>
        <authorList>
            <person name="Jebb D."/>
            <person name="Huang Z."/>
            <person name="Pippel M."/>
            <person name="Hughes G.M."/>
            <person name="Lavrichenko K."/>
            <person name="Devanna P."/>
            <person name="Winkler S."/>
            <person name="Jermiin L.S."/>
            <person name="Skirmuntt E.C."/>
            <person name="Katzourakis A."/>
            <person name="Burkitt-Gray L."/>
            <person name="Ray D.A."/>
            <person name="Sullivan K.A.M."/>
            <person name="Roscito J.G."/>
            <person name="Kirilenko B.M."/>
            <person name="Davalos L.M."/>
            <person name="Corthals A.P."/>
            <person name="Power M.L."/>
            <person name="Jones G."/>
            <person name="Ransome R.D."/>
            <person name="Dechmann D.K.N."/>
            <person name="Locatelli A.G."/>
            <person name="Puechmaille S.J."/>
            <person name="Fedrigo O."/>
            <person name="Jarvis E.D."/>
            <person name="Hiller M."/>
            <person name="Vernes S.C."/>
            <person name="Myers E.W."/>
            <person name="Teeling E.C."/>
        </authorList>
    </citation>
    <scope>NUCLEOTIDE SEQUENCE [LARGE SCALE GENOMIC DNA]</scope>
    <source>
        <strain evidence="14">Bat1K_MPI-CBG_1</strain>
    </source>
</reference>
<feature type="zinc finger region" description="TAZ-type" evidence="11">
    <location>
        <begin position="24"/>
        <end position="105"/>
    </location>
</feature>
<evidence type="ECO:0000256" key="2">
    <source>
        <dbReference type="ARBA" id="ARBA00013184"/>
    </source>
</evidence>
<dbReference type="GO" id="GO:0005667">
    <property type="term" value="C:transcription regulator complex"/>
    <property type="evidence" value="ECO:0007669"/>
    <property type="project" value="TreeGrafter"/>
</dbReference>
<evidence type="ECO:0000256" key="11">
    <source>
        <dbReference type="PROSITE-ProRule" id="PRU00203"/>
    </source>
</evidence>
<dbReference type="InterPro" id="IPR013178">
    <property type="entry name" value="Histone_AcTrfase_Rtt109/CBP"/>
</dbReference>
<evidence type="ECO:0000256" key="8">
    <source>
        <dbReference type="ARBA" id="ARBA00023015"/>
    </source>
</evidence>
<evidence type="ECO:0000259" key="13">
    <source>
        <dbReference type="PROSITE" id="PS50134"/>
    </source>
</evidence>
<keyword evidence="5" id="KW-0677">Repeat</keyword>
<dbReference type="InterPro" id="IPR000197">
    <property type="entry name" value="Znf_TAZ"/>
</dbReference>
<dbReference type="Gene3D" id="1.10.1630.10">
    <property type="entry name" value="Nuclear receptor coactivator, CREB-bp-like, interlocking domain"/>
    <property type="match status" value="1"/>
</dbReference>
<evidence type="ECO:0000256" key="7">
    <source>
        <dbReference type="ARBA" id="ARBA00022833"/>
    </source>
</evidence>
<evidence type="ECO:0000256" key="1">
    <source>
        <dbReference type="ARBA" id="ARBA00004123"/>
    </source>
</evidence>
<proteinExistence type="predicted"/>
<sequence>MEKLGLSCDDEGGNQQAAAAPSPGDLHRLSILRCIQWLAHACRCRRAGCALAPCQKLKRVVQHTKGCKWKTSGGCPVCKQLIALCCYHAKLCQEHACPVLLCPHIKQRLRQAQTLGRRTASGPQRAGVVGQQPGPSSPTPAAPAPAQAAGPQFPGLPPAAVEAAVHGQGAVHVHQEPQPQMAHVQTFQRPMQLQVPQMTPMAPLGMNPPAMARGPGGHLEPRMGSAGIQQRPPWAQGGLPQPQQQQAGMAGPAGTAVARHGQPWSTAPEPGLGQVTAPHLKPGSVSPQTLRNLLRTLRSPSSPLQQRQVLSALLANPQLSAILVRQRAAKYGNPNRHPLAGQPGMLQSQLGLQPPALPGQQGVHANPATPNRKPMQMGVQRAGLPQQQPQQLLQLLQLPMAGMSPQAQQMNVDHDTMASQFRGTQRRQQMGNGSWFQPSRAVGYPALQQQQHPMQQVLPGSLAQQGQRPQAWGAAEAEASLQAYQQRLLQQQMGSPAQPNPLSPQQRLLPNWAQSPHLQGQQTSSFLSSEMHSPQPVPSLWLQSWSPNSTPSPRRQPQPSLQHISPQTGSPHLGLVAAQANPMQ</sequence>
<dbReference type="InterPro" id="IPR035898">
    <property type="entry name" value="TAZ_dom_sf"/>
</dbReference>
<feature type="compositionally biased region" description="Polar residues" evidence="12">
    <location>
        <begin position="515"/>
        <end position="532"/>
    </location>
</feature>
<dbReference type="GO" id="GO:0003713">
    <property type="term" value="F:transcription coactivator activity"/>
    <property type="evidence" value="ECO:0007669"/>
    <property type="project" value="InterPro"/>
</dbReference>
<dbReference type="EMBL" id="JABVXQ010000014">
    <property type="protein sequence ID" value="KAF6078150.1"/>
    <property type="molecule type" value="Genomic_DNA"/>
</dbReference>
<keyword evidence="9" id="KW-0804">Transcription</keyword>
<keyword evidence="7 11" id="KW-0862">Zinc</keyword>
<dbReference type="SUPFAM" id="SSF57933">
    <property type="entry name" value="TAZ domain"/>
    <property type="match status" value="1"/>
</dbReference>
<dbReference type="InterPro" id="IPR037073">
    <property type="entry name" value="Nuc_rcpt_coact_CREBbp_sf"/>
</dbReference>
<evidence type="ECO:0000256" key="9">
    <source>
        <dbReference type="ARBA" id="ARBA00023163"/>
    </source>
</evidence>
<feature type="region of interest" description="Disordered" evidence="12">
    <location>
        <begin position="515"/>
        <end position="584"/>
    </location>
</feature>
<organism evidence="14 15">
    <name type="scientific">Phyllostomus discolor</name>
    <name type="common">pale spear-nosed bat</name>
    <dbReference type="NCBI Taxonomy" id="89673"/>
    <lineage>
        <taxon>Eukaryota</taxon>
        <taxon>Metazoa</taxon>
        <taxon>Chordata</taxon>
        <taxon>Craniata</taxon>
        <taxon>Vertebrata</taxon>
        <taxon>Euteleostomi</taxon>
        <taxon>Mammalia</taxon>
        <taxon>Eutheria</taxon>
        <taxon>Laurasiatheria</taxon>
        <taxon>Chiroptera</taxon>
        <taxon>Yangochiroptera</taxon>
        <taxon>Phyllostomidae</taxon>
        <taxon>Phyllostominae</taxon>
        <taxon>Phyllostomus</taxon>
    </lineage>
</organism>
<dbReference type="Proteomes" id="UP000664940">
    <property type="component" value="Unassembled WGS sequence"/>
</dbReference>
<keyword evidence="4 11" id="KW-0479">Metal-binding</keyword>
<dbReference type="Pfam" id="PF02135">
    <property type="entry name" value="zf-TAZ"/>
    <property type="match status" value="1"/>
</dbReference>
<comment type="caution">
    <text evidence="14">The sequence shown here is derived from an EMBL/GenBank/DDBJ whole genome shotgun (WGS) entry which is preliminary data.</text>
</comment>
<feature type="compositionally biased region" description="Low complexity" evidence="12">
    <location>
        <begin position="144"/>
        <end position="153"/>
    </location>
</feature>
<dbReference type="Pfam" id="PF09030">
    <property type="entry name" value="Creb_binding"/>
    <property type="match status" value="1"/>
</dbReference>
<dbReference type="GO" id="GO:0005634">
    <property type="term" value="C:nucleus"/>
    <property type="evidence" value="ECO:0007669"/>
    <property type="project" value="UniProtKB-SubCell"/>
</dbReference>
<accession>A0A833YLW7</accession>
<feature type="domain" description="TAZ-type" evidence="13">
    <location>
        <begin position="24"/>
        <end position="105"/>
    </location>
</feature>
<dbReference type="AlphaFoldDB" id="A0A833YLW7"/>
<feature type="compositionally biased region" description="Low complexity" evidence="12">
    <location>
        <begin position="546"/>
        <end position="560"/>
    </location>
</feature>
<evidence type="ECO:0000313" key="14">
    <source>
        <dbReference type="EMBL" id="KAF6078150.1"/>
    </source>
</evidence>